<keyword evidence="1" id="KW-0812">Transmembrane</keyword>
<reference evidence="2 3" key="1">
    <citation type="submission" date="2024-12" db="EMBL/GenBank/DDBJ databases">
        <title>The unique morphological basis and parallel evolutionary history of personate flowers in Penstemon.</title>
        <authorList>
            <person name="Depatie T.H."/>
            <person name="Wessinger C.A."/>
        </authorList>
    </citation>
    <scope>NUCLEOTIDE SEQUENCE [LARGE SCALE GENOMIC DNA]</scope>
    <source>
        <strain evidence="2">WTNN_2</strain>
        <tissue evidence="2">Leaf</tissue>
    </source>
</reference>
<dbReference type="AlphaFoldDB" id="A0ABD3TB49"/>
<keyword evidence="1" id="KW-0472">Membrane</keyword>
<evidence type="ECO:0000313" key="2">
    <source>
        <dbReference type="EMBL" id="KAL3834169.1"/>
    </source>
</evidence>
<keyword evidence="1" id="KW-1133">Transmembrane helix</keyword>
<feature type="transmembrane region" description="Helical" evidence="1">
    <location>
        <begin position="7"/>
        <end position="25"/>
    </location>
</feature>
<comment type="caution">
    <text evidence="2">The sequence shown here is derived from an EMBL/GenBank/DDBJ whole genome shotgun (WGS) entry which is preliminary data.</text>
</comment>
<evidence type="ECO:0000256" key="1">
    <source>
        <dbReference type="SAM" id="Phobius"/>
    </source>
</evidence>
<evidence type="ECO:0000313" key="3">
    <source>
        <dbReference type="Proteomes" id="UP001634393"/>
    </source>
</evidence>
<dbReference type="EMBL" id="JBJXBP010000004">
    <property type="protein sequence ID" value="KAL3834169.1"/>
    <property type="molecule type" value="Genomic_DNA"/>
</dbReference>
<keyword evidence="3" id="KW-1185">Reference proteome</keyword>
<protein>
    <submittedName>
        <fullName evidence="2">Uncharacterized protein</fullName>
    </submittedName>
</protein>
<sequence length="33" mass="3993">MKCVKFQYLKTFPCVYITIILYWLLLVDPKPTN</sequence>
<gene>
    <name evidence="2" type="ORF">ACJIZ3_008905</name>
</gene>
<organism evidence="2 3">
    <name type="scientific">Penstemon smallii</name>
    <dbReference type="NCBI Taxonomy" id="265156"/>
    <lineage>
        <taxon>Eukaryota</taxon>
        <taxon>Viridiplantae</taxon>
        <taxon>Streptophyta</taxon>
        <taxon>Embryophyta</taxon>
        <taxon>Tracheophyta</taxon>
        <taxon>Spermatophyta</taxon>
        <taxon>Magnoliopsida</taxon>
        <taxon>eudicotyledons</taxon>
        <taxon>Gunneridae</taxon>
        <taxon>Pentapetalae</taxon>
        <taxon>asterids</taxon>
        <taxon>lamiids</taxon>
        <taxon>Lamiales</taxon>
        <taxon>Plantaginaceae</taxon>
        <taxon>Cheloneae</taxon>
        <taxon>Penstemon</taxon>
    </lineage>
</organism>
<name>A0ABD3TB49_9LAMI</name>
<dbReference type="Proteomes" id="UP001634393">
    <property type="component" value="Unassembled WGS sequence"/>
</dbReference>
<proteinExistence type="predicted"/>
<accession>A0ABD3TB49</accession>